<feature type="signal peptide" evidence="3">
    <location>
        <begin position="1"/>
        <end position="26"/>
    </location>
</feature>
<keyword evidence="1" id="KW-0040">ANK repeat</keyword>
<dbReference type="GO" id="GO:0000062">
    <property type="term" value="F:fatty-acyl-CoA binding"/>
    <property type="evidence" value="ECO:0007669"/>
    <property type="project" value="InterPro"/>
</dbReference>
<dbReference type="PROSITE" id="PS50297">
    <property type="entry name" value="ANK_REP_REGION"/>
    <property type="match status" value="2"/>
</dbReference>
<protein>
    <recommendedName>
        <fullName evidence="4">ACB domain-containing protein</fullName>
    </recommendedName>
</protein>
<feature type="repeat" description="ANK" evidence="1">
    <location>
        <begin position="285"/>
        <end position="317"/>
    </location>
</feature>
<dbReference type="PANTHER" id="PTHR22677:SF4">
    <property type="entry name" value="USHER SYNDROME TYPE-1G PROTEIN-LIKE PROTEIN"/>
    <property type="match status" value="1"/>
</dbReference>
<feature type="repeat" description="ANK" evidence="1">
    <location>
        <begin position="318"/>
        <end position="350"/>
    </location>
</feature>
<dbReference type="Proteomes" id="UP000053776">
    <property type="component" value="Unassembled WGS sequence"/>
</dbReference>
<dbReference type="PANTHER" id="PTHR22677">
    <property type="entry name" value="ANKYRIN REPEAT DOMAIN-CONTAINING PROTEIN 60"/>
    <property type="match status" value="1"/>
</dbReference>
<dbReference type="InterPro" id="IPR039323">
    <property type="entry name" value="ANKRD_45/46/60"/>
</dbReference>
<evidence type="ECO:0000313" key="6">
    <source>
        <dbReference type="Proteomes" id="UP000053776"/>
    </source>
</evidence>
<dbReference type="EMBL" id="KQ235046">
    <property type="protein sequence ID" value="KMZ93230.1"/>
    <property type="molecule type" value="Genomic_DNA"/>
</dbReference>
<feature type="region of interest" description="Disordered" evidence="2">
    <location>
        <begin position="222"/>
        <end position="245"/>
    </location>
</feature>
<feature type="domain" description="ACB" evidence="4">
    <location>
        <begin position="88"/>
        <end position="195"/>
    </location>
</feature>
<dbReference type="InterPro" id="IPR002110">
    <property type="entry name" value="Ankyrin_rpt"/>
</dbReference>
<dbReference type="PRINTS" id="PR01415">
    <property type="entry name" value="ANKYRIN"/>
</dbReference>
<dbReference type="Pfam" id="PF00887">
    <property type="entry name" value="ACBP"/>
    <property type="match status" value="1"/>
</dbReference>
<accession>A0A0J9TCL3</accession>
<keyword evidence="3" id="KW-0732">Signal</keyword>
<gene>
    <name evidence="5" type="ORF">PVMG_04976</name>
</gene>
<evidence type="ECO:0000313" key="5">
    <source>
        <dbReference type="EMBL" id="KMZ93230.1"/>
    </source>
</evidence>
<dbReference type="SMART" id="SM00248">
    <property type="entry name" value="ANK"/>
    <property type="match status" value="2"/>
</dbReference>
<dbReference type="OrthoDB" id="194358at2759"/>
<reference evidence="5 6" key="1">
    <citation type="submission" date="2011-08" db="EMBL/GenBank/DDBJ databases">
        <title>The Genome Sequence of Plasmodium vivax Mauritania I.</title>
        <authorList>
            <consortium name="The Broad Institute Genome Sequencing Platform"/>
            <consortium name="The Broad Institute Genome Sequencing Center for Infectious Disease"/>
            <person name="Neafsey D."/>
            <person name="Carlton J."/>
            <person name="Barnwell J."/>
            <person name="Collins W."/>
            <person name="Escalante A."/>
            <person name="Mullikin J."/>
            <person name="Saul A."/>
            <person name="Guigo R."/>
            <person name="Camara F."/>
            <person name="Young S.K."/>
            <person name="Zeng Q."/>
            <person name="Gargeya S."/>
            <person name="Fitzgerald M."/>
            <person name="Haas B."/>
            <person name="Abouelleil A."/>
            <person name="Alvarado L."/>
            <person name="Arachchi H.M."/>
            <person name="Berlin A."/>
            <person name="Brown A."/>
            <person name="Chapman S.B."/>
            <person name="Chen Z."/>
            <person name="Dunbar C."/>
            <person name="Freedman E."/>
            <person name="Gearin G."/>
            <person name="Gellesch M."/>
            <person name="Goldberg J."/>
            <person name="Griggs A."/>
            <person name="Gujja S."/>
            <person name="Heiman D."/>
            <person name="Howarth C."/>
            <person name="Larson L."/>
            <person name="Lui A."/>
            <person name="MacDonald P.J.P."/>
            <person name="Montmayeur A."/>
            <person name="Murphy C."/>
            <person name="Neiman D."/>
            <person name="Pearson M."/>
            <person name="Priest M."/>
            <person name="Roberts A."/>
            <person name="Saif S."/>
            <person name="Shea T."/>
            <person name="Shenoy N."/>
            <person name="Sisk P."/>
            <person name="Stolte C."/>
            <person name="Sykes S."/>
            <person name="Wortman J."/>
            <person name="Nusbaum C."/>
            <person name="Birren B."/>
        </authorList>
    </citation>
    <scope>NUCLEOTIDE SEQUENCE [LARGE SCALE GENOMIC DNA]</scope>
    <source>
        <strain evidence="5 6">Mauritania I</strain>
    </source>
</reference>
<dbReference type="AlphaFoldDB" id="A0A0J9TCL3"/>
<organism evidence="5 6">
    <name type="scientific">Plasmodium vivax Mauritania I</name>
    <dbReference type="NCBI Taxonomy" id="1035515"/>
    <lineage>
        <taxon>Eukaryota</taxon>
        <taxon>Sar</taxon>
        <taxon>Alveolata</taxon>
        <taxon>Apicomplexa</taxon>
        <taxon>Aconoidasida</taxon>
        <taxon>Haemosporida</taxon>
        <taxon>Plasmodiidae</taxon>
        <taxon>Plasmodium</taxon>
        <taxon>Plasmodium (Plasmodium)</taxon>
    </lineage>
</organism>
<proteinExistence type="predicted"/>
<evidence type="ECO:0000256" key="1">
    <source>
        <dbReference type="PROSITE-ProRule" id="PRU00023"/>
    </source>
</evidence>
<dbReference type="PROSITE" id="PS51257">
    <property type="entry name" value="PROKAR_LIPOPROTEIN"/>
    <property type="match status" value="1"/>
</dbReference>
<evidence type="ECO:0000259" key="4">
    <source>
        <dbReference type="PROSITE" id="PS51228"/>
    </source>
</evidence>
<evidence type="ECO:0000256" key="3">
    <source>
        <dbReference type="SAM" id="SignalP"/>
    </source>
</evidence>
<dbReference type="PROSITE" id="PS50088">
    <property type="entry name" value="ANK_REPEAT"/>
    <property type="match status" value="2"/>
</dbReference>
<dbReference type="InterPro" id="IPR000582">
    <property type="entry name" value="Acyl-CoA-binding_protein"/>
</dbReference>
<dbReference type="Gene3D" id="1.25.40.20">
    <property type="entry name" value="Ankyrin repeat-containing domain"/>
    <property type="match status" value="2"/>
</dbReference>
<name>A0A0J9TCL3_PLAVI</name>
<dbReference type="Gene3D" id="1.20.80.10">
    <property type="match status" value="1"/>
</dbReference>
<dbReference type="Pfam" id="PF12796">
    <property type="entry name" value="Ank_2"/>
    <property type="match status" value="1"/>
</dbReference>
<dbReference type="InterPro" id="IPR036770">
    <property type="entry name" value="Ankyrin_rpt-contain_sf"/>
</dbReference>
<dbReference type="SUPFAM" id="SSF48403">
    <property type="entry name" value="Ankyrin repeat"/>
    <property type="match status" value="1"/>
</dbReference>
<dbReference type="InterPro" id="IPR014352">
    <property type="entry name" value="FERM/acyl-CoA-bd_prot_sf"/>
</dbReference>
<feature type="chain" id="PRO_5005323131" description="ACB domain-containing protein" evidence="3">
    <location>
        <begin position="27"/>
        <end position="366"/>
    </location>
</feature>
<dbReference type="PROSITE" id="PS51228">
    <property type="entry name" value="ACB_2"/>
    <property type="match status" value="1"/>
</dbReference>
<evidence type="ECO:0000256" key="2">
    <source>
        <dbReference type="SAM" id="MobiDB-lite"/>
    </source>
</evidence>
<dbReference type="InterPro" id="IPR035984">
    <property type="entry name" value="Acyl-CoA-binding_sf"/>
</dbReference>
<sequence>MLRSLNGKTLLLANVASACIILYALQRYCPEQTNRIFNQIEGVAKWLLKTPQQLLHKWLDEWRKKKKKKIHLPVVDKDVTIPLSDDELNEKFIRACNAVKVHKGQLKFEQWMYLYGLYKQITSGDVSPDAGHLDKPLSGEDSRGVGTPTKRRSEDGSFLMDAKMSAWGHFRGVGERVCKFLYVQFVEEALPQGIEAEGLTVAFDFTKTMSKMKPLAEVLTGVPQGSVNEGDPSRGDGGYPTGGDSADRTGNLSDLLCKNVVQANLQYIKSALKSNPYLVNKRNSDGLCALHYACDRGYLDIVKVLIELGADVNADDSCGDTALHIAAYSGQTEIIKYLTSAGADVNRKNSEGLTFNKILSQEAELY</sequence>
<feature type="compositionally biased region" description="Basic and acidic residues" evidence="2">
    <location>
        <begin position="131"/>
        <end position="143"/>
    </location>
</feature>
<dbReference type="SUPFAM" id="SSF47027">
    <property type="entry name" value="Acyl-CoA binding protein"/>
    <property type="match status" value="1"/>
</dbReference>
<feature type="region of interest" description="Disordered" evidence="2">
    <location>
        <begin position="129"/>
        <end position="154"/>
    </location>
</feature>